<dbReference type="Gene3D" id="3.40.718.10">
    <property type="entry name" value="Isopropylmalate Dehydrogenase"/>
    <property type="match status" value="1"/>
</dbReference>
<keyword evidence="7 10" id="KW-1208">Phospholipid metabolism</keyword>
<dbReference type="OrthoDB" id="9806408at2"/>
<keyword evidence="2 10" id="KW-0963">Cytoplasm</keyword>
<dbReference type="PANTHER" id="PTHR30100">
    <property type="entry name" value="FATTY ACID/PHOSPHOLIPID SYNTHESIS PROTEIN PLSX"/>
    <property type="match status" value="1"/>
</dbReference>
<evidence type="ECO:0000256" key="5">
    <source>
        <dbReference type="ARBA" id="ARBA00023098"/>
    </source>
</evidence>
<feature type="region of interest" description="Disordered" evidence="11">
    <location>
        <begin position="331"/>
        <end position="352"/>
    </location>
</feature>
<dbReference type="Proteomes" id="UP000284219">
    <property type="component" value="Unassembled WGS sequence"/>
</dbReference>
<evidence type="ECO:0000256" key="3">
    <source>
        <dbReference type="ARBA" id="ARBA00022516"/>
    </source>
</evidence>
<dbReference type="GO" id="GO:0043811">
    <property type="term" value="F:phosphate:acyl-[acyl carrier protein] acyltransferase activity"/>
    <property type="evidence" value="ECO:0007669"/>
    <property type="project" value="UniProtKB-UniRule"/>
</dbReference>
<dbReference type="SUPFAM" id="SSF53659">
    <property type="entry name" value="Isocitrate/Isopropylmalate dehydrogenase-like"/>
    <property type="match status" value="1"/>
</dbReference>
<gene>
    <name evidence="10" type="primary">plsX</name>
    <name evidence="12" type="ORF">BEP19_07095</name>
</gene>
<dbReference type="EC" id="2.3.1.274" evidence="8 10"/>
<reference evidence="12 13" key="1">
    <citation type="submission" date="2016-08" db="EMBL/GenBank/DDBJ databases">
        <title>Novel Firmicute Genomes.</title>
        <authorList>
            <person name="Poppleton D.I."/>
            <person name="Gribaldo S."/>
        </authorList>
    </citation>
    <scope>NUCLEOTIDE SEQUENCE [LARGE SCALE GENOMIC DNA]</scope>
    <source>
        <strain evidence="12 13">RAOx-1</strain>
    </source>
</reference>
<keyword evidence="13" id="KW-1185">Reference proteome</keyword>
<keyword evidence="4 10" id="KW-0808">Transferase</keyword>
<evidence type="ECO:0000256" key="1">
    <source>
        <dbReference type="ARBA" id="ARBA00001232"/>
    </source>
</evidence>
<keyword evidence="12" id="KW-0012">Acyltransferase</keyword>
<dbReference type="PANTHER" id="PTHR30100:SF1">
    <property type="entry name" value="PHOSPHATE ACYLTRANSFERASE"/>
    <property type="match status" value="1"/>
</dbReference>
<dbReference type="PIRSF" id="PIRSF002465">
    <property type="entry name" value="Phsphlp_syn_PlsX"/>
    <property type="match status" value="1"/>
</dbReference>
<keyword evidence="5 10" id="KW-0443">Lipid metabolism</keyword>
<comment type="subcellular location">
    <subcellularLocation>
        <location evidence="10">Cytoplasm</location>
    </subcellularLocation>
    <text evidence="10">Associated with the membrane possibly through PlsY.</text>
</comment>
<dbReference type="InterPro" id="IPR012281">
    <property type="entry name" value="Phospholipid_synth_PlsX-like"/>
</dbReference>
<dbReference type="HAMAP" id="MF_00019">
    <property type="entry name" value="PlsX"/>
    <property type="match status" value="1"/>
</dbReference>
<protein>
    <recommendedName>
        <fullName evidence="8 10">Phosphate acyltransferase</fullName>
        <ecNumber evidence="8 10">2.3.1.274</ecNumber>
    </recommendedName>
    <alternativeName>
        <fullName evidence="10">Acyl-ACP phosphotransacylase</fullName>
    </alternativeName>
    <alternativeName>
        <fullName evidence="10">Acyl-[acyl-carrier-protein]--phosphate acyltransferase</fullName>
    </alternativeName>
    <alternativeName>
        <fullName evidence="10">Phosphate-acyl-ACP acyltransferase</fullName>
    </alternativeName>
</protein>
<organism evidence="12 13">
    <name type="scientific">Ammoniphilus oxalaticus</name>
    <dbReference type="NCBI Taxonomy" id="66863"/>
    <lineage>
        <taxon>Bacteria</taxon>
        <taxon>Bacillati</taxon>
        <taxon>Bacillota</taxon>
        <taxon>Bacilli</taxon>
        <taxon>Bacillales</taxon>
        <taxon>Paenibacillaceae</taxon>
        <taxon>Aneurinibacillus group</taxon>
        <taxon>Ammoniphilus</taxon>
    </lineage>
</organism>
<proteinExistence type="inferred from homology"/>
<evidence type="ECO:0000256" key="4">
    <source>
        <dbReference type="ARBA" id="ARBA00022679"/>
    </source>
</evidence>
<keyword evidence="3 10" id="KW-0444">Lipid biosynthesis</keyword>
<comment type="caution">
    <text evidence="12">The sequence shown here is derived from an EMBL/GenBank/DDBJ whole genome shotgun (WGS) entry which is preliminary data.</text>
</comment>
<comment type="pathway">
    <text evidence="10">Lipid metabolism; phospholipid metabolism.</text>
</comment>
<evidence type="ECO:0000256" key="2">
    <source>
        <dbReference type="ARBA" id="ARBA00022490"/>
    </source>
</evidence>
<name>A0A419SJL6_9BACL</name>
<dbReference type="RefSeq" id="WP_120189428.1">
    <property type="nucleotide sequence ID" value="NZ_MCHY01000008.1"/>
</dbReference>
<evidence type="ECO:0000256" key="9">
    <source>
        <dbReference type="ARBA" id="ARBA00046608"/>
    </source>
</evidence>
<dbReference type="EMBL" id="MCHY01000008">
    <property type="protein sequence ID" value="RKD24165.1"/>
    <property type="molecule type" value="Genomic_DNA"/>
</dbReference>
<dbReference type="InterPro" id="IPR003664">
    <property type="entry name" value="FA_synthesis"/>
</dbReference>
<dbReference type="GO" id="GO:0006633">
    <property type="term" value="P:fatty acid biosynthetic process"/>
    <property type="evidence" value="ECO:0007669"/>
    <property type="project" value="UniProtKB-UniRule"/>
</dbReference>
<evidence type="ECO:0000256" key="6">
    <source>
        <dbReference type="ARBA" id="ARBA00023209"/>
    </source>
</evidence>
<evidence type="ECO:0000256" key="10">
    <source>
        <dbReference type="HAMAP-Rule" id="MF_00019"/>
    </source>
</evidence>
<comment type="function">
    <text evidence="10">Catalyzes the reversible formation of acyl-phosphate (acyl-PO(4)) from acyl-[acyl-carrier-protein] (acyl-ACP). This enzyme utilizes acyl-ACP as fatty acyl donor, but not acyl-CoA.</text>
</comment>
<dbReference type="GO" id="GO:0008654">
    <property type="term" value="P:phospholipid biosynthetic process"/>
    <property type="evidence" value="ECO:0007669"/>
    <property type="project" value="UniProtKB-KW"/>
</dbReference>
<evidence type="ECO:0000256" key="11">
    <source>
        <dbReference type="SAM" id="MobiDB-lite"/>
    </source>
</evidence>
<evidence type="ECO:0000313" key="13">
    <source>
        <dbReference type="Proteomes" id="UP000284219"/>
    </source>
</evidence>
<evidence type="ECO:0000256" key="7">
    <source>
        <dbReference type="ARBA" id="ARBA00023264"/>
    </source>
</evidence>
<dbReference type="AlphaFoldDB" id="A0A419SJL6"/>
<comment type="similarity">
    <text evidence="10">Belongs to the PlsX family.</text>
</comment>
<keyword evidence="6 10" id="KW-0594">Phospholipid biosynthesis</keyword>
<dbReference type="Pfam" id="PF02504">
    <property type="entry name" value="FA_synthesis"/>
    <property type="match status" value="1"/>
</dbReference>
<dbReference type="NCBIfam" id="TIGR00182">
    <property type="entry name" value="plsX"/>
    <property type="match status" value="1"/>
</dbReference>
<dbReference type="GO" id="GO:0005737">
    <property type="term" value="C:cytoplasm"/>
    <property type="evidence" value="ECO:0007669"/>
    <property type="project" value="UniProtKB-SubCell"/>
</dbReference>
<comment type="subunit">
    <text evidence="9 10">Homodimer. Probably interacts with PlsY.</text>
</comment>
<evidence type="ECO:0000256" key="8">
    <source>
        <dbReference type="ARBA" id="ARBA00024069"/>
    </source>
</evidence>
<comment type="catalytic activity">
    <reaction evidence="1 10">
        <text>a fatty acyl-[ACP] + phosphate = an acyl phosphate + holo-[ACP]</text>
        <dbReference type="Rhea" id="RHEA:42292"/>
        <dbReference type="Rhea" id="RHEA-COMP:9685"/>
        <dbReference type="Rhea" id="RHEA-COMP:14125"/>
        <dbReference type="ChEBI" id="CHEBI:43474"/>
        <dbReference type="ChEBI" id="CHEBI:59918"/>
        <dbReference type="ChEBI" id="CHEBI:64479"/>
        <dbReference type="ChEBI" id="CHEBI:138651"/>
        <dbReference type="EC" id="2.3.1.274"/>
    </reaction>
</comment>
<dbReference type="UniPathway" id="UPA00085"/>
<accession>A0A419SJL6</accession>
<sequence>MRIAVDAMGGDHAPQAIVEGAMIAARDLTDIHIVLVGDESKIRSYMDDSCPPNIEIVHTTEVIESDEKEPVKAVRRKKNASMVIALEMVREGKADAVISAGNTGAFMSGGVFITKRIDGIERPALAPILPSLEQGKGTLVLDVGANIDAKPEHLLQYAMMGNIYAQGVMGVPTPRVGLLNIGAEELKGNELMRETFGLLNNSNLHFIGNIEARDVPFGACDVLICDGFSGNILLKSLEGMAGAVFQVLKDELTSSIISKAGAALLKPSLRRIKKKMDYTEYGGAPLMGLQGTCIKAHGSSNANAIKHAIFQAAQFVEKDIIGLIQKEVQQERRELDAENESSGNPGDGSLFA</sequence>
<evidence type="ECO:0000313" key="12">
    <source>
        <dbReference type="EMBL" id="RKD24165.1"/>
    </source>
</evidence>